<feature type="domain" description="Nuclear speckle splicing regulatory protein 1 N-terminal" evidence="4">
    <location>
        <begin position="91"/>
        <end position="207"/>
    </location>
</feature>
<keyword evidence="2" id="KW-0175">Coiled coil</keyword>
<dbReference type="Proteomes" id="UP000812966">
    <property type="component" value="Unassembled WGS sequence"/>
</dbReference>
<proteinExistence type="inferred from homology"/>
<organism evidence="5 6">
    <name type="scientific">Filobasidium floriforme</name>
    <dbReference type="NCBI Taxonomy" id="5210"/>
    <lineage>
        <taxon>Eukaryota</taxon>
        <taxon>Fungi</taxon>
        <taxon>Dikarya</taxon>
        <taxon>Basidiomycota</taxon>
        <taxon>Agaricomycotina</taxon>
        <taxon>Tremellomycetes</taxon>
        <taxon>Filobasidiales</taxon>
        <taxon>Filobasidiaceae</taxon>
        <taxon>Filobasidium</taxon>
    </lineage>
</organism>
<gene>
    <name evidence="5" type="ORF">FFLO_03402</name>
</gene>
<feature type="region of interest" description="Disordered" evidence="3">
    <location>
        <begin position="378"/>
        <end position="445"/>
    </location>
</feature>
<comment type="similarity">
    <text evidence="1">Belongs to the NSRP1 family.</text>
</comment>
<dbReference type="Pfam" id="PF09745">
    <property type="entry name" value="NSRP1_N"/>
    <property type="match status" value="1"/>
</dbReference>
<evidence type="ECO:0000313" key="5">
    <source>
        <dbReference type="EMBL" id="KAG7539685.1"/>
    </source>
</evidence>
<evidence type="ECO:0000256" key="1">
    <source>
        <dbReference type="ARBA" id="ARBA00010126"/>
    </source>
</evidence>
<dbReference type="EMBL" id="JABELV010000062">
    <property type="protein sequence ID" value="KAG7539685.1"/>
    <property type="molecule type" value="Genomic_DNA"/>
</dbReference>
<evidence type="ECO:0000256" key="2">
    <source>
        <dbReference type="ARBA" id="ARBA00023054"/>
    </source>
</evidence>
<dbReference type="InterPro" id="IPR018612">
    <property type="entry name" value="NSRP1_N"/>
</dbReference>
<dbReference type="PANTHER" id="PTHR47845">
    <property type="entry name" value="NUCLEAR SPECKLE SPLICING REGULATORY PROTEIN 1 HOMOLOG"/>
    <property type="match status" value="1"/>
</dbReference>
<evidence type="ECO:0000259" key="4">
    <source>
        <dbReference type="Pfam" id="PF09745"/>
    </source>
</evidence>
<accession>A0A8K0JMT9</accession>
<keyword evidence="6" id="KW-1185">Reference proteome</keyword>
<name>A0A8K0JMT9_9TREE</name>
<feature type="compositionally biased region" description="Basic and acidic residues" evidence="3">
    <location>
        <begin position="379"/>
        <end position="406"/>
    </location>
</feature>
<dbReference type="InterPro" id="IPR053246">
    <property type="entry name" value="NS_splicing_regulatory_protein"/>
</dbReference>
<protein>
    <recommendedName>
        <fullName evidence="4">Nuclear speckle splicing regulatory protein 1 N-terminal domain-containing protein</fullName>
    </recommendedName>
</protein>
<feature type="region of interest" description="Disordered" evidence="3">
    <location>
        <begin position="189"/>
        <end position="277"/>
    </location>
</feature>
<sequence length="445" mass="49623">MPDPPKLSFSLGKPAAKAGPSTSNNAFGASISLKPKPKPVSKAFTFGDDDDDDEDKQAGSSTKPTLAGPSKVTPRNNALIKQNASLGRQAKKIQEEAVKVDQTVFEYDEVWDGMQNARQQAKQIKDEEAAERKPKYIESFLQSAATRKLDRLRAEEKMLQHERDEEGEEYADKEKFVTTAYKRQMEEVKLAEEEEKAREAKERASQKGPGMTAFYRNMLDADEEKHAAAVAASSKSNVKPNQGPSLAIRPPDASDNTSDSKPSATFDDTAEEDPFIRRERQRMEMERAMMTAASASVPVVERLPATASTEEERIEINDEGAIVDKRVLLKAGLNITKKPVLPKDGLGDIKRPEVHVPLKSRAVGTDASYEARMARERRRLADQMKDEQERIERERLAKQREVEETAKKRRAGGDAGEGDAKRRAARERFEARKRAKLEQPEGDGS</sequence>
<evidence type="ECO:0000313" key="6">
    <source>
        <dbReference type="Proteomes" id="UP000812966"/>
    </source>
</evidence>
<feature type="compositionally biased region" description="Basic and acidic residues" evidence="3">
    <location>
        <begin position="418"/>
        <end position="439"/>
    </location>
</feature>
<dbReference type="AlphaFoldDB" id="A0A8K0JMT9"/>
<feature type="region of interest" description="Disordered" evidence="3">
    <location>
        <begin position="1"/>
        <end position="75"/>
    </location>
</feature>
<reference evidence="5" key="1">
    <citation type="submission" date="2020-04" db="EMBL/GenBank/DDBJ databases">
        <title>Analysis of mating type loci in Filobasidium floriforme.</title>
        <authorList>
            <person name="Nowrousian M."/>
        </authorList>
    </citation>
    <scope>NUCLEOTIDE SEQUENCE</scope>
    <source>
        <strain evidence="5">CBS 6242</strain>
    </source>
</reference>
<dbReference type="GO" id="GO:0000381">
    <property type="term" value="P:regulation of alternative mRNA splicing, via spliceosome"/>
    <property type="evidence" value="ECO:0007669"/>
    <property type="project" value="InterPro"/>
</dbReference>
<feature type="compositionally biased region" description="Polar residues" evidence="3">
    <location>
        <begin position="254"/>
        <end position="263"/>
    </location>
</feature>
<dbReference type="PANTHER" id="PTHR47845:SF1">
    <property type="entry name" value="NUCLEAR SPECKLE SPLICING REGULATORY PROTEIN 1 HOMOLOG"/>
    <property type="match status" value="1"/>
</dbReference>
<feature type="compositionally biased region" description="Basic and acidic residues" evidence="3">
    <location>
        <begin position="189"/>
        <end position="205"/>
    </location>
</feature>
<evidence type="ECO:0000256" key="3">
    <source>
        <dbReference type="SAM" id="MobiDB-lite"/>
    </source>
</evidence>
<comment type="caution">
    <text evidence="5">The sequence shown here is derived from an EMBL/GenBank/DDBJ whole genome shotgun (WGS) entry which is preliminary data.</text>
</comment>